<dbReference type="AlphaFoldDB" id="A0A669DFX1"/>
<evidence type="ECO:0000256" key="1">
    <source>
        <dbReference type="SAM" id="SignalP"/>
    </source>
</evidence>
<organism evidence="2 3">
    <name type="scientific">Oreochromis niloticus</name>
    <name type="common">Nile tilapia</name>
    <name type="synonym">Tilapia nilotica</name>
    <dbReference type="NCBI Taxonomy" id="8128"/>
    <lineage>
        <taxon>Eukaryota</taxon>
        <taxon>Metazoa</taxon>
        <taxon>Chordata</taxon>
        <taxon>Craniata</taxon>
        <taxon>Vertebrata</taxon>
        <taxon>Euteleostomi</taxon>
        <taxon>Actinopterygii</taxon>
        <taxon>Neopterygii</taxon>
        <taxon>Teleostei</taxon>
        <taxon>Neoteleostei</taxon>
        <taxon>Acanthomorphata</taxon>
        <taxon>Ovalentaria</taxon>
        <taxon>Cichlomorphae</taxon>
        <taxon>Cichliformes</taxon>
        <taxon>Cichlidae</taxon>
        <taxon>African cichlids</taxon>
        <taxon>Pseudocrenilabrinae</taxon>
        <taxon>Oreochromini</taxon>
        <taxon>Oreochromis</taxon>
    </lineage>
</organism>
<reference evidence="3" key="1">
    <citation type="submission" date="2012-01" db="EMBL/GenBank/DDBJ databases">
        <title>The Genome Sequence of Oreochromis niloticus (Nile Tilapia).</title>
        <authorList>
            <consortium name="Broad Institute Genome Assembly Team"/>
            <consortium name="Broad Institute Sequencing Platform"/>
            <person name="Di Palma F."/>
            <person name="Johnson J."/>
            <person name="Lander E.S."/>
            <person name="Lindblad-Toh K."/>
        </authorList>
    </citation>
    <scope>NUCLEOTIDE SEQUENCE [LARGE SCALE GENOMIC DNA]</scope>
</reference>
<dbReference type="Ensembl" id="ENSONIT00000050585.1">
    <property type="protein sequence ID" value="ENSONIP00000059519.1"/>
    <property type="gene ID" value="ENSONIG00000038061.1"/>
</dbReference>
<dbReference type="Proteomes" id="UP000005207">
    <property type="component" value="Linkage group LG23"/>
</dbReference>
<name>A0A669DFX1_ORENI</name>
<accession>A0A669DFX1</accession>
<proteinExistence type="predicted"/>
<protein>
    <submittedName>
        <fullName evidence="2">Uncharacterized protein</fullName>
    </submittedName>
</protein>
<keyword evidence="1" id="KW-0732">Signal</keyword>
<reference evidence="2" key="3">
    <citation type="submission" date="2025-09" db="UniProtKB">
        <authorList>
            <consortium name="Ensembl"/>
        </authorList>
    </citation>
    <scope>IDENTIFICATION</scope>
</reference>
<keyword evidence="3" id="KW-1185">Reference proteome</keyword>
<reference evidence="2" key="2">
    <citation type="submission" date="2025-08" db="UniProtKB">
        <authorList>
            <consortium name="Ensembl"/>
        </authorList>
    </citation>
    <scope>IDENTIFICATION</scope>
</reference>
<evidence type="ECO:0000313" key="2">
    <source>
        <dbReference type="Ensembl" id="ENSONIP00000059519.1"/>
    </source>
</evidence>
<dbReference type="OMA" id="FCFNEGL"/>
<sequence>MQWAASWLCIAAPLFLLCFAPSCPSAQKYPKCWHDRRTQIRQKQHSRKTFCDPSFSNQTAGAKCSSGFYREWAGPNRGQCVPCSCNGLSDECDERTGNCVVVSGYNLFCFNEGLLSILLIFLGACSSASNLITCS</sequence>
<feature type="signal peptide" evidence="1">
    <location>
        <begin position="1"/>
        <end position="26"/>
    </location>
</feature>
<feature type="chain" id="PRO_5025457797" evidence="1">
    <location>
        <begin position="27"/>
        <end position="135"/>
    </location>
</feature>
<dbReference type="GeneTree" id="ENSGT00990000209169"/>
<dbReference type="InParanoid" id="A0A669DFX1"/>
<evidence type="ECO:0000313" key="3">
    <source>
        <dbReference type="Proteomes" id="UP000005207"/>
    </source>
</evidence>